<feature type="repeat" description="ANK" evidence="3">
    <location>
        <begin position="316"/>
        <end position="348"/>
    </location>
</feature>
<accession>A0A8S3S0A6</accession>
<feature type="repeat" description="ANK" evidence="3">
    <location>
        <begin position="468"/>
        <end position="500"/>
    </location>
</feature>
<evidence type="ECO:0000256" key="4">
    <source>
        <dbReference type="SAM" id="SignalP"/>
    </source>
</evidence>
<evidence type="ECO:0000256" key="2">
    <source>
        <dbReference type="ARBA" id="ARBA00023043"/>
    </source>
</evidence>
<feature type="repeat" description="ANK" evidence="3">
    <location>
        <begin position="383"/>
        <end position="412"/>
    </location>
</feature>
<dbReference type="AlphaFoldDB" id="A0A8S3S0A6"/>
<dbReference type="InterPro" id="IPR036179">
    <property type="entry name" value="Ig-like_dom_sf"/>
</dbReference>
<dbReference type="Pfam" id="PF12796">
    <property type="entry name" value="Ank_2"/>
    <property type="match status" value="3"/>
</dbReference>
<dbReference type="PANTHER" id="PTHR24198">
    <property type="entry name" value="ANKYRIN REPEAT AND PROTEIN KINASE DOMAIN-CONTAINING PROTEIN"/>
    <property type="match status" value="1"/>
</dbReference>
<evidence type="ECO:0000256" key="3">
    <source>
        <dbReference type="PROSITE-ProRule" id="PRU00023"/>
    </source>
</evidence>
<dbReference type="SUPFAM" id="SSF48403">
    <property type="entry name" value="Ankyrin repeat"/>
    <property type="match status" value="1"/>
</dbReference>
<feature type="chain" id="PRO_5035888816" evidence="4">
    <location>
        <begin position="21"/>
        <end position="556"/>
    </location>
</feature>
<name>A0A8S3S0A6_MYTED</name>
<dbReference type="InterPro" id="IPR036770">
    <property type="entry name" value="Ankyrin_rpt-contain_sf"/>
</dbReference>
<evidence type="ECO:0000256" key="1">
    <source>
        <dbReference type="ARBA" id="ARBA00022737"/>
    </source>
</evidence>
<sequence>MDMKCLLPLLILFNCRSIQGVFEWTVFGKVTEYGQNVTLFCNVSNCCPNYAGWDRWTPVQQTLFIDVKTGQANAKYDGKALQNGYTLVIQNLSKSDLNVSYSCVYGAIFGKRKFLLEGTFSTSFYYNWNYYCDGGCCSFYLLLEKKKQKTRQKLLEKLKQLNKSKQISLVNTKDTVIPKTDCGSGNTPLIGTCYYDYTDMVQWLLSNDVDVDQCRDDGASGLFMASQEGHTDIIKLLLERNPEVNLCAKNGCSPLLQASQNGHTDIVRLLLERKPDVNLCGNDGMSPLLQASQNGHTDIVKLLLEKNPDVNLCDNDGYSPLILASNAGHTDIVRLLLERNPDTCNNTQLSTPYVNNNTRMSNSPSLVQPLLKHQPDINAQTFDGGNALYFSTLNGNLEITQLLLENNANCNICIHSKKSMTDILNTHRSFTLNKAKQNLFDSLVKTTSSRVTEYVSNKPVDYALDVVAGCSPLHIACFMGRTDIVRCLIDYNANINMTKEDGTTPLFYACEVGYEDIVRLLLDNGADTQICRMDEKFPLDIATENGHTSIEMILNE</sequence>
<feature type="repeat" description="ANK" evidence="3">
    <location>
        <begin position="501"/>
        <end position="533"/>
    </location>
</feature>
<dbReference type="PROSITE" id="PS50297">
    <property type="entry name" value="ANK_REP_REGION"/>
    <property type="match status" value="7"/>
</dbReference>
<keyword evidence="2 3" id="KW-0040">ANK repeat</keyword>
<evidence type="ECO:0000313" key="6">
    <source>
        <dbReference type="Proteomes" id="UP000683360"/>
    </source>
</evidence>
<dbReference type="OrthoDB" id="7464126at2759"/>
<feature type="repeat" description="ANK" evidence="3">
    <location>
        <begin position="250"/>
        <end position="282"/>
    </location>
</feature>
<dbReference type="InterPro" id="IPR002110">
    <property type="entry name" value="Ankyrin_rpt"/>
</dbReference>
<gene>
    <name evidence="5" type="ORF">MEDL_26524</name>
</gene>
<comment type="caution">
    <text evidence="5">The sequence shown here is derived from an EMBL/GenBank/DDBJ whole genome shotgun (WGS) entry which is preliminary data.</text>
</comment>
<feature type="repeat" description="ANK" evidence="3">
    <location>
        <begin position="217"/>
        <end position="249"/>
    </location>
</feature>
<keyword evidence="4" id="KW-0732">Signal</keyword>
<dbReference type="PANTHER" id="PTHR24198:SF165">
    <property type="entry name" value="ANKYRIN REPEAT-CONTAINING PROTEIN-RELATED"/>
    <property type="match status" value="1"/>
</dbReference>
<feature type="repeat" description="ANK" evidence="3">
    <location>
        <begin position="283"/>
        <end position="315"/>
    </location>
</feature>
<dbReference type="SUPFAM" id="SSF48726">
    <property type="entry name" value="Immunoglobulin"/>
    <property type="match status" value="1"/>
</dbReference>
<dbReference type="EMBL" id="CAJPWZ010001301">
    <property type="protein sequence ID" value="CAG2212558.1"/>
    <property type="molecule type" value="Genomic_DNA"/>
</dbReference>
<reference evidence="5" key="1">
    <citation type="submission" date="2021-03" db="EMBL/GenBank/DDBJ databases">
        <authorList>
            <person name="Bekaert M."/>
        </authorList>
    </citation>
    <scope>NUCLEOTIDE SEQUENCE</scope>
</reference>
<feature type="signal peptide" evidence="4">
    <location>
        <begin position="1"/>
        <end position="20"/>
    </location>
</feature>
<dbReference type="Gene3D" id="1.25.40.20">
    <property type="entry name" value="Ankyrin repeat-containing domain"/>
    <property type="match status" value="4"/>
</dbReference>
<proteinExistence type="predicted"/>
<protein>
    <submittedName>
        <fullName evidence="5">Uncharacterized protein</fullName>
    </submittedName>
</protein>
<keyword evidence="1" id="KW-0677">Repeat</keyword>
<keyword evidence="6" id="KW-1185">Reference proteome</keyword>
<dbReference type="Proteomes" id="UP000683360">
    <property type="component" value="Unassembled WGS sequence"/>
</dbReference>
<dbReference type="SMART" id="SM00248">
    <property type="entry name" value="ANK"/>
    <property type="match status" value="8"/>
</dbReference>
<organism evidence="5 6">
    <name type="scientific">Mytilus edulis</name>
    <name type="common">Blue mussel</name>
    <dbReference type="NCBI Taxonomy" id="6550"/>
    <lineage>
        <taxon>Eukaryota</taxon>
        <taxon>Metazoa</taxon>
        <taxon>Spiralia</taxon>
        <taxon>Lophotrochozoa</taxon>
        <taxon>Mollusca</taxon>
        <taxon>Bivalvia</taxon>
        <taxon>Autobranchia</taxon>
        <taxon>Pteriomorphia</taxon>
        <taxon>Mytilida</taxon>
        <taxon>Mytiloidea</taxon>
        <taxon>Mytilidae</taxon>
        <taxon>Mytilinae</taxon>
        <taxon>Mytilus</taxon>
    </lineage>
</organism>
<evidence type="ECO:0000313" key="5">
    <source>
        <dbReference type="EMBL" id="CAG2212558.1"/>
    </source>
</evidence>
<dbReference type="PROSITE" id="PS50088">
    <property type="entry name" value="ANK_REPEAT"/>
    <property type="match status" value="7"/>
</dbReference>